<dbReference type="Proteomes" id="UP001247805">
    <property type="component" value="Unassembled WGS sequence"/>
</dbReference>
<keyword evidence="1" id="KW-1133">Transmembrane helix</keyword>
<dbReference type="EMBL" id="JAWDIO010000002">
    <property type="protein sequence ID" value="MDU0355380.1"/>
    <property type="molecule type" value="Genomic_DNA"/>
</dbReference>
<keyword evidence="1" id="KW-0472">Membrane</keyword>
<comment type="caution">
    <text evidence="2">The sequence shown here is derived from an EMBL/GenBank/DDBJ whole genome shotgun (WGS) entry which is preliminary data.</text>
</comment>
<feature type="transmembrane region" description="Helical" evidence="1">
    <location>
        <begin position="37"/>
        <end position="59"/>
    </location>
</feature>
<sequence>MTYPIHHVDTDNTISDEDLKSVIDDFIAQKASHAKKILVLPLISPVFILKLGLFQHIFISN</sequence>
<evidence type="ECO:0000256" key="1">
    <source>
        <dbReference type="SAM" id="Phobius"/>
    </source>
</evidence>
<evidence type="ECO:0000313" key="3">
    <source>
        <dbReference type="Proteomes" id="UP001247805"/>
    </source>
</evidence>
<name>A0ABU3SZE3_9ALTE</name>
<keyword evidence="3" id="KW-1185">Reference proteome</keyword>
<organism evidence="2 3">
    <name type="scientific">Paraglaciecola aquimarina</name>
    <dbReference type="NCBI Taxonomy" id="1235557"/>
    <lineage>
        <taxon>Bacteria</taxon>
        <taxon>Pseudomonadati</taxon>
        <taxon>Pseudomonadota</taxon>
        <taxon>Gammaproteobacteria</taxon>
        <taxon>Alteromonadales</taxon>
        <taxon>Alteromonadaceae</taxon>
        <taxon>Paraglaciecola</taxon>
    </lineage>
</organism>
<evidence type="ECO:0000313" key="2">
    <source>
        <dbReference type="EMBL" id="MDU0355380.1"/>
    </source>
</evidence>
<protein>
    <submittedName>
        <fullName evidence="2">Uncharacterized protein</fullName>
    </submittedName>
</protein>
<reference evidence="2 3" key="1">
    <citation type="submission" date="2023-10" db="EMBL/GenBank/DDBJ databases">
        <title>Glaciecola aquimarina strain GGW-M5 nov., isolated from a coastal seawater.</title>
        <authorList>
            <person name="Bayburt H."/>
            <person name="Kim J.M."/>
            <person name="Choi B.J."/>
            <person name="Jeon C.O."/>
        </authorList>
    </citation>
    <scope>NUCLEOTIDE SEQUENCE [LARGE SCALE GENOMIC DNA]</scope>
    <source>
        <strain evidence="2 3">KCTC 32108</strain>
    </source>
</reference>
<keyword evidence="1" id="KW-0812">Transmembrane</keyword>
<proteinExistence type="predicted"/>
<accession>A0ABU3SZE3</accession>
<gene>
    <name evidence="2" type="ORF">RS130_17020</name>
</gene>
<dbReference type="RefSeq" id="WP_316026920.1">
    <property type="nucleotide sequence ID" value="NZ_JAWDIO010000002.1"/>
</dbReference>